<dbReference type="Proteomes" id="UP001218188">
    <property type="component" value="Unassembled WGS sequence"/>
</dbReference>
<proteinExistence type="predicted"/>
<dbReference type="AlphaFoldDB" id="A0AAD6SYV1"/>
<evidence type="ECO:0000313" key="3">
    <source>
        <dbReference type="Proteomes" id="UP001218188"/>
    </source>
</evidence>
<organism evidence="2 3">
    <name type="scientific">Mycena alexandri</name>
    <dbReference type="NCBI Taxonomy" id="1745969"/>
    <lineage>
        <taxon>Eukaryota</taxon>
        <taxon>Fungi</taxon>
        <taxon>Dikarya</taxon>
        <taxon>Basidiomycota</taxon>
        <taxon>Agaricomycotina</taxon>
        <taxon>Agaricomycetes</taxon>
        <taxon>Agaricomycetidae</taxon>
        <taxon>Agaricales</taxon>
        <taxon>Marasmiineae</taxon>
        <taxon>Mycenaceae</taxon>
        <taxon>Mycena</taxon>
    </lineage>
</organism>
<sequence length="161" mass="17753">MLHGPKDATKPLHLRHRRWVNHMPAEIASPQVISTCAPRRAEDGVSATVLRFEKGGDEPHQCASKSFLQLHLQLLVPFMANDKRVPVPGPRFGERRVGNPRPLGDAGESGQVKSGATWVSRDVPKCSRWRAHVPQRALLVGFLCGDTEAPATARRKCRSDA</sequence>
<evidence type="ECO:0000256" key="1">
    <source>
        <dbReference type="SAM" id="MobiDB-lite"/>
    </source>
</evidence>
<keyword evidence="3" id="KW-1185">Reference proteome</keyword>
<accession>A0AAD6SYV1</accession>
<protein>
    <submittedName>
        <fullName evidence="2">Uncharacterized protein</fullName>
    </submittedName>
</protein>
<reference evidence="2" key="1">
    <citation type="submission" date="2023-03" db="EMBL/GenBank/DDBJ databases">
        <title>Massive genome expansion in bonnet fungi (Mycena s.s.) driven by repeated elements and novel gene families across ecological guilds.</title>
        <authorList>
            <consortium name="Lawrence Berkeley National Laboratory"/>
            <person name="Harder C.B."/>
            <person name="Miyauchi S."/>
            <person name="Viragh M."/>
            <person name="Kuo A."/>
            <person name="Thoen E."/>
            <person name="Andreopoulos B."/>
            <person name="Lu D."/>
            <person name="Skrede I."/>
            <person name="Drula E."/>
            <person name="Henrissat B."/>
            <person name="Morin E."/>
            <person name="Kohler A."/>
            <person name="Barry K."/>
            <person name="LaButti K."/>
            <person name="Morin E."/>
            <person name="Salamov A."/>
            <person name="Lipzen A."/>
            <person name="Mereny Z."/>
            <person name="Hegedus B."/>
            <person name="Baldrian P."/>
            <person name="Stursova M."/>
            <person name="Weitz H."/>
            <person name="Taylor A."/>
            <person name="Grigoriev I.V."/>
            <person name="Nagy L.G."/>
            <person name="Martin F."/>
            <person name="Kauserud H."/>
        </authorList>
    </citation>
    <scope>NUCLEOTIDE SEQUENCE</scope>
    <source>
        <strain evidence="2">CBHHK200</strain>
    </source>
</reference>
<feature type="region of interest" description="Disordered" evidence="1">
    <location>
        <begin position="87"/>
        <end position="112"/>
    </location>
</feature>
<gene>
    <name evidence="2" type="ORF">C8F04DRAFT_1100147</name>
</gene>
<dbReference type="EMBL" id="JARJCM010000054">
    <property type="protein sequence ID" value="KAJ7034803.1"/>
    <property type="molecule type" value="Genomic_DNA"/>
</dbReference>
<comment type="caution">
    <text evidence="2">The sequence shown here is derived from an EMBL/GenBank/DDBJ whole genome shotgun (WGS) entry which is preliminary data.</text>
</comment>
<name>A0AAD6SYV1_9AGAR</name>
<evidence type="ECO:0000313" key="2">
    <source>
        <dbReference type="EMBL" id="KAJ7034803.1"/>
    </source>
</evidence>